<dbReference type="AlphaFoldDB" id="A0A1H9LEE7"/>
<dbReference type="InterPro" id="IPR001753">
    <property type="entry name" value="Enoyl-CoA_hydra/iso"/>
</dbReference>
<dbReference type="PROSITE" id="PS00166">
    <property type="entry name" value="ENOYL_COA_HYDRATASE"/>
    <property type="match status" value="1"/>
</dbReference>
<dbReference type="InterPro" id="IPR029045">
    <property type="entry name" value="ClpP/crotonase-like_dom_sf"/>
</dbReference>
<evidence type="ECO:0000256" key="2">
    <source>
        <dbReference type="RuleBase" id="RU003707"/>
    </source>
</evidence>
<dbReference type="Proteomes" id="UP000199766">
    <property type="component" value="Unassembled WGS sequence"/>
</dbReference>
<dbReference type="RefSeq" id="WP_091456002.1">
    <property type="nucleotide sequence ID" value="NZ_FOGD01000004.1"/>
</dbReference>
<dbReference type="OrthoDB" id="5291143at2"/>
<keyword evidence="4" id="KW-1185">Reference proteome</keyword>
<dbReference type="InterPro" id="IPR018376">
    <property type="entry name" value="Enoyl-CoA_hyd/isom_CS"/>
</dbReference>
<dbReference type="InterPro" id="IPR014748">
    <property type="entry name" value="Enoyl-CoA_hydra_C"/>
</dbReference>
<proteinExistence type="inferred from homology"/>
<dbReference type="GO" id="GO:0010124">
    <property type="term" value="P:phenylacetate catabolic process"/>
    <property type="evidence" value="ECO:0007669"/>
    <property type="project" value="InterPro"/>
</dbReference>
<dbReference type="PANTHER" id="PTHR43459:SF1">
    <property type="entry name" value="EG:BACN32G11.4 PROTEIN"/>
    <property type="match status" value="1"/>
</dbReference>
<evidence type="ECO:0000256" key="1">
    <source>
        <dbReference type="ARBA" id="ARBA00005254"/>
    </source>
</evidence>
<comment type="similarity">
    <text evidence="1 2">Belongs to the enoyl-CoA hydratase/isomerase family.</text>
</comment>
<dbReference type="STRING" id="180197.SAMN02982919_01743"/>
<organism evidence="3 4">
    <name type="scientific">Giesbergeria anulus</name>
    <dbReference type="NCBI Taxonomy" id="180197"/>
    <lineage>
        <taxon>Bacteria</taxon>
        <taxon>Pseudomonadati</taxon>
        <taxon>Pseudomonadota</taxon>
        <taxon>Betaproteobacteria</taxon>
        <taxon>Burkholderiales</taxon>
        <taxon>Comamonadaceae</taxon>
        <taxon>Giesbergeria</taxon>
    </lineage>
</organism>
<dbReference type="NCBIfam" id="TIGR02280">
    <property type="entry name" value="PaaB1"/>
    <property type="match status" value="1"/>
</dbReference>
<name>A0A1H9LEE7_9BURK</name>
<sequence length="266" mass="28500">MAYQHILFEVSDSGVARLTLNRPDKMNSFNADMHAELRDALDSIQTNAAVRVLVLTGAGRGFCAGQDLADAEVRFVPGETPPDLGDVVERHYKPLVMRLANLRVPTVAAVNGVAAGAGASLALACDMVIASQAASFMLPFAKIGLIPDTACSWLVPQRLGQARALGLAMTGNKLPAAKAAEWGLIWEAVAEDAFAESVQKLAEQLATMPTKALVRTRQAMQAGRTNTLEQQLTLEGLYMRELGRSSDYVEGVSAFLEKRTPRFTGA</sequence>
<accession>A0A1H9LEE7</accession>
<dbReference type="GO" id="GO:0016853">
    <property type="term" value="F:isomerase activity"/>
    <property type="evidence" value="ECO:0007669"/>
    <property type="project" value="UniProtKB-KW"/>
</dbReference>
<dbReference type="InterPro" id="IPR011968">
    <property type="entry name" value="PaaB1"/>
</dbReference>
<protein>
    <submittedName>
        <fullName evidence="3">2-(1,2-epoxy-1,2-dihydrophenyl)acetyl-CoA isomerase</fullName>
    </submittedName>
</protein>
<dbReference type="SUPFAM" id="SSF52096">
    <property type="entry name" value="ClpP/crotonase"/>
    <property type="match status" value="1"/>
</dbReference>
<dbReference type="Pfam" id="PF00378">
    <property type="entry name" value="ECH_1"/>
    <property type="match status" value="1"/>
</dbReference>
<gene>
    <name evidence="3" type="ORF">SAMN02982919_01743</name>
</gene>
<keyword evidence="3" id="KW-0413">Isomerase</keyword>
<dbReference type="Gene3D" id="1.10.12.10">
    <property type="entry name" value="Lyase 2-enoyl-coa Hydratase, Chain A, domain 2"/>
    <property type="match status" value="1"/>
</dbReference>
<evidence type="ECO:0000313" key="4">
    <source>
        <dbReference type="Proteomes" id="UP000199766"/>
    </source>
</evidence>
<dbReference type="PANTHER" id="PTHR43459">
    <property type="entry name" value="ENOYL-COA HYDRATASE"/>
    <property type="match status" value="1"/>
</dbReference>
<dbReference type="EMBL" id="FOGD01000004">
    <property type="protein sequence ID" value="SER09728.1"/>
    <property type="molecule type" value="Genomic_DNA"/>
</dbReference>
<evidence type="ECO:0000313" key="3">
    <source>
        <dbReference type="EMBL" id="SER09728.1"/>
    </source>
</evidence>
<dbReference type="CDD" id="cd06558">
    <property type="entry name" value="crotonase-like"/>
    <property type="match status" value="1"/>
</dbReference>
<dbReference type="Gene3D" id="3.90.226.10">
    <property type="entry name" value="2-enoyl-CoA Hydratase, Chain A, domain 1"/>
    <property type="match status" value="1"/>
</dbReference>
<reference evidence="3 4" key="1">
    <citation type="submission" date="2016-10" db="EMBL/GenBank/DDBJ databases">
        <authorList>
            <person name="de Groot N.N."/>
        </authorList>
    </citation>
    <scope>NUCLEOTIDE SEQUENCE [LARGE SCALE GENOMIC DNA]</scope>
    <source>
        <strain evidence="3 4">ATCC 35958</strain>
    </source>
</reference>